<reference evidence="2" key="1">
    <citation type="submission" date="2011-10" db="EMBL/GenBank/DDBJ databases">
        <title>Provirophages and transpovirons: unique mobilome of giant viruses.</title>
        <authorList>
            <person name="Desnues C."/>
            <person name="LaScola B."/>
            <person name="Yutin N."/>
            <person name="Fournous G."/>
            <person name="Koonin E."/>
            <person name="Raoult D."/>
        </authorList>
    </citation>
    <scope>NUCLEOTIDE SEQUENCE</scope>
    <source>
        <strain evidence="2">Mv13-mv</strain>
    </source>
</reference>
<sequence>MSSTELFLSNYATYIAGFIVLLILPTETSRLFYLHMVSILIGLFASYPMKFNILLAMFHSAIHNLWPFLKNTGYDKEETSVHDVSCHAIMMVLCYHHINNVGGHIIFEYNFHLATTIFIIGALINCIVSYHVTSSDNEYIHIAFEYTTIFQAISTGYWVATMLWYHNLEHVEFYGHWIFWICIMTINWFVYKFIPSLVGISMRYKYVEAVFILCTWHSGIASGFNF</sequence>
<feature type="transmembrane region" description="Helical" evidence="1">
    <location>
        <begin position="6"/>
        <end position="24"/>
    </location>
</feature>
<keyword evidence="1" id="KW-0472">Membrane</keyword>
<proteinExistence type="predicted"/>
<feature type="transmembrane region" description="Helical" evidence="1">
    <location>
        <begin position="144"/>
        <end position="165"/>
    </location>
</feature>
<gene>
    <name evidence="2" type="ORF">mv_R1034</name>
</gene>
<feature type="transmembrane region" description="Helical" evidence="1">
    <location>
        <begin position="177"/>
        <end position="194"/>
    </location>
</feature>
<evidence type="ECO:0000313" key="2">
    <source>
        <dbReference type="EMBL" id="AEX63236.1"/>
    </source>
</evidence>
<dbReference type="EMBL" id="JN885999">
    <property type="protein sequence ID" value="AEX63236.1"/>
    <property type="molecule type" value="Genomic_DNA"/>
</dbReference>
<feature type="transmembrane region" description="Helical" evidence="1">
    <location>
        <begin position="111"/>
        <end position="132"/>
    </location>
</feature>
<protein>
    <submittedName>
        <fullName evidence="2">Uncharacterized protein</fullName>
    </submittedName>
</protein>
<keyword evidence="1" id="KW-0812">Transmembrane</keyword>
<evidence type="ECO:0000256" key="1">
    <source>
        <dbReference type="SAM" id="Phobius"/>
    </source>
</evidence>
<feature type="transmembrane region" description="Helical" evidence="1">
    <location>
        <begin position="31"/>
        <end position="49"/>
    </location>
</feature>
<name>H2EFH1_9VIRU</name>
<keyword evidence="1" id="KW-1133">Transmembrane helix</keyword>
<organism evidence="2">
    <name type="scientific">Moumouvirus sp. 'Monve'</name>
    <dbReference type="NCBI Taxonomy" id="1128131"/>
    <lineage>
        <taxon>Viruses</taxon>
        <taxon>Varidnaviria</taxon>
        <taxon>Bamfordvirae</taxon>
        <taxon>Nucleocytoviricota</taxon>
        <taxon>Megaviricetes</taxon>
        <taxon>Imitervirales</taxon>
        <taxon>Mimiviridae</taxon>
        <taxon>Megamimivirinae</taxon>
        <taxon>Moumouvirus</taxon>
    </lineage>
</organism>
<accession>H2EFH1</accession>